<protein>
    <submittedName>
        <fullName evidence="2">Uncharacterized protein</fullName>
    </submittedName>
</protein>
<feature type="compositionally biased region" description="Basic and acidic residues" evidence="1">
    <location>
        <begin position="49"/>
        <end position="58"/>
    </location>
</feature>
<reference evidence="2" key="1">
    <citation type="submission" date="2021-01" db="EMBL/GenBank/DDBJ databases">
        <authorList>
            <person name="Corre E."/>
            <person name="Pelletier E."/>
            <person name="Niang G."/>
            <person name="Scheremetjew M."/>
            <person name="Finn R."/>
            <person name="Kale V."/>
            <person name="Holt S."/>
            <person name="Cochrane G."/>
            <person name="Meng A."/>
            <person name="Brown T."/>
            <person name="Cohen L."/>
        </authorList>
    </citation>
    <scope>NUCLEOTIDE SEQUENCE</scope>
    <source>
        <strain evidence="2">CCCM811</strain>
    </source>
</reference>
<accession>A0A7S4DTY2</accession>
<dbReference type="EMBL" id="HBIV01030263">
    <property type="protein sequence ID" value="CAE0669962.1"/>
    <property type="molecule type" value="Transcribed_RNA"/>
</dbReference>
<evidence type="ECO:0000256" key="1">
    <source>
        <dbReference type="SAM" id="MobiDB-lite"/>
    </source>
</evidence>
<name>A0A7S4DTY2_9EUKA</name>
<feature type="compositionally biased region" description="Low complexity" evidence="1">
    <location>
        <begin position="108"/>
        <end position="139"/>
    </location>
</feature>
<feature type="region of interest" description="Disordered" evidence="1">
    <location>
        <begin position="1"/>
        <end position="167"/>
    </location>
</feature>
<gene>
    <name evidence="2" type="ORF">LGLO00237_LOCUS21596</name>
</gene>
<dbReference type="AlphaFoldDB" id="A0A7S4DTY2"/>
<evidence type="ECO:0000313" key="2">
    <source>
        <dbReference type="EMBL" id="CAE0669962.1"/>
    </source>
</evidence>
<organism evidence="2">
    <name type="scientific">Lotharella globosa</name>
    <dbReference type="NCBI Taxonomy" id="91324"/>
    <lineage>
        <taxon>Eukaryota</taxon>
        <taxon>Sar</taxon>
        <taxon>Rhizaria</taxon>
        <taxon>Cercozoa</taxon>
        <taxon>Chlorarachniophyceae</taxon>
        <taxon>Lotharella</taxon>
    </lineage>
</organism>
<sequence length="167" mass="17991">MPDIRREVSSGSSVPEIITPDTEPSTSSGLADDQLDRKKKKNMPAARGDGGRASDAKLRSASNGSGEGEHRHGLELASSHLSSEQAEGTVASYPSDDERPAKKQKMWAAAARVRRSPSSPRALRSPRSPRSRSWLLSRANVVHPSEPMEQERFQEVSGAEESSLSGS</sequence>
<proteinExistence type="predicted"/>